<dbReference type="EMBL" id="JBBJCI010000023">
    <property type="protein sequence ID" value="KAK7254590.1"/>
    <property type="molecule type" value="Genomic_DNA"/>
</dbReference>
<organism evidence="4 5">
    <name type="scientific">Aureococcus anophagefferens</name>
    <name type="common">Harmful bloom alga</name>
    <dbReference type="NCBI Taxonomy" id="44056"/>
    <lineage>
        <taxon>Eukaryota</taxon>
        <taxon>Sar</taxon>
        <taxon>Stramenopiles</taxon>
        <taxon>Ochrophyta</taxon>
        <taxon>Pelagophyceae</taxon>
        <taxon>Pelagomonadales</taxon>
        <taxon>Pelagomonadaceae</taxon>
        <taxon>Aureococcus</taxon>
    </lineage>
</organism>
<sequence length="732" mass="76105">MCVSRRVVALLALCQRSLAFAAPRARAQRLRSLRGDAVDGPVVLVGEGKFGDETAALAAASAAELGGRVHQFRGQGDALATLLGACGPRDVVHCVDGALNKADWRAVERADLSVWVRCVNEFGNDNVGEIFRENAAKTRYEVAACGPYADPDASDVASRAAWGGGAKEVARLARFGSAPRLARERVDLEAGHDTFFVSLTFDDYGEQEARDCVAALSRDAAVTALEFRCDLLRSTNPGNVLRELSRVRAASADSWRGGPAKVMFTVRSTSQAGAYADDDAAGMEALLRLGLRAGVDWLDVEARTLSKKVCRELKAEAAKRGATLVLGSDHALGARTAPADAQKMMASIEAKTKCDAAKLVLDAAASDDVAAAAACASDVPGGPPRVALALGDAGVASRVLCTRFLPASHELLPSAAAPGQISPKTALALRETLGVTRRRDYFVLLESDFGSRSPAMHNAAFQACGLPHVLELPKDGGLADLASATAADFRALLAKPSFGGLSVTIPHKQLVQPFLDELTDAAEAIGAVNTVTPRARTAAIDAVSLGGSRPVLVGDNTDWIGICATLEDALARRGARAATGKALVVGSGGTARAACYALTKGFARRTGAGFDLLVYARDVAKAEALAAAFGGEAVARLDGVAVDAVVSTVPGDVGFVAPDGLLDNEPAVLDVAYKPAMTALLDQALSRGCPVSQGASMLVKQGVAQFEQWTRRVAPEPAMRAAVFEGVDELEA</sequence>
<dbReference type="InterPro" id="IPR041121">
    <property type="entry name" value="SDH_C"/>
</dbReference>
<evidence type="ECO:0000313" key="4">
    <source>
        <dbReference type="EMBL" id="KAK7254590.1"/>
    </source>
</evidence>
<evidence type="ECO:0000256" key="1">
    <source>
        <dbReference type="SAM" id="SignalP"/>
    </source>
</evidence>
<comment type="caution">
    <text evidence="4">The sequence shown here is derived from an EMBL/GenBank/DDBJ whole genome shotgun (WGS) entry which is preliminary data.</text>
</comment>
<feature type="domain" description="Shikimate dehydrogenase substrate binding N-terminal" evidence="2">
    <location>
        <begin position="451"/>
        <end position="531"/>
    </location>
</feature>
<dbReference type="InterPro" id="IPR013708">
    <property type="entry name" value="Shikimate_DH-bd_N"/>
</dbReference>
<dbReference type="SUPFAM" id="SSF53223">
    <property type="entry name" value="Aminoacid dehydrogenase-like, N-terminal domain"/>
    <property type="match status" value="1"/>
</dbReference>
<dbReference type="SUPFAM" id="SSF51735">
    <property type="entry name" value="NAD(P)-binding Rossmann-fold domains"/>
    <property type="match status" value="1"/>
</dbReference>
<protein>
    <submittedName>
        <fullName evidence="4">NADP+ dependent shikimate 3-dehydrogenase</fullName>
    </submittedName>
</protein>
<reference evidence="4 5" key="1">
    <citation type="submission" date="2024-03" db="EMBL/GenBank/DDBJ databases">
        <title>Aureococcus anophagefferens CCMP1851 and Kratosvirus quantuckense: Draft genome of a second virus-susceptible host strain in the model system.</title>
        <authorList>
            <person name="Chase E."/>
            <person name="Truchon A.R."/>
            <person name="Schepens W."/>
            <person name="Wilhelm S.W."/>
        </authorList>
    </citation>
    <scope>NUCLEOTIDE SEQUENCE [LARGE SCALE GENOMIC DNA]</scope>
    <source>
        <strain evidence="4 5">CCMP1851</strain>
    </source>
</reference>
<dbReference type="InterPro" id="IPR036291">
    <property type="entry name" value="NAD(P)-bd_dom_sf"/>
</dbReference>
<dbReference type="Gene3D" id="3.40.50.720">
    <property type="entry name" value="NAD(P)-binding Rossmann-like Domain"/>
    <property type="match status" value="1"/>
</dbReference>
<keyword evidence="5" id="KW-1185">Reference proteome</keyword>
<dbReference type="Gene3D" id="3.40.50.10860">
    <property type="entry name" value="Leucine Dehydrogenase, chain A, domain 1"/>
    <property type="match status" value="1"/>
</dbReference>
<accession>A0ABR1GFA2</accession>
<evidence type="ECO:0000259" key="2">
    <source>
        <dbReference type="Pfam" id="PF08501"/>
    </source>
</evidence>
<proteinExistence type="predicted"/>
<dbReference type="Gene3D" id="3.20.20.70">
    <property type="entry name" value="Aldolase class I"/>
    <property type="match status" value="1"/>
</dbReference>
<evidence type="ECO:0000259" key="3">
    <source>
        <dbReference type="Pfam" id="PF18317"/>
    </source>
</evidence>
<feature type="signal peptide" evidence="1">
    <location>
        <begin position="1"/>
        <end position="21"/>
    </location>
</feature>
<dbReference type="InterPro" id="IPR022893">
    <property type="entry name" value="Shikimate_DH_fam"/>
</dbReference>
<dbReference type="Pfam" id="PF18317">
    <property type="entry name" value="SDH_C"/>
    <property type="match status" value="1"/>
</dbReference>
<gene>
    <name evidence="4" type="ORF">SO694_00010166</name>
</gene>
<dbReference type="PANTHER" id="PTHR21089">
    <property type="entry name" value="SHIKIMATE DEHYDROGENASE"/>
    <property type="match status" value="1"/>
</dbReference>
<dbReference type="Pfam" id="PF01487">
    <property type="entry name" value="DHquinase_I"/>
    <property type="match status" value="1"/>
</dbReference>
<name>A0ABR1GFA2_AURAN</name>
<dbReference type="SUPFAM" id="SSF51569">
    <property type="entry name" value="Aldolase"/>
    <property type="match status" value="1"/>
</dbReference>
<dbReference type="InterPro" id="IPR013785">
    <property type="entry name" value="Aldolase_TIM"/>
</dbReference>
<feature type="chain" id="PRO_5047482241" evidence="1">
    <location>
        <begin position="22"/>
        <end position="732"/>
    </location>
</feature>
<feature type="domain" description="SDH C-terminal" evidence="3">
    <location>
        <begin position="694"/>
        <end position="723"/>
    </location>
</feature>
<dbReference type="Pfam" id="PF08501">
    <property type="entry name" value="Shikimate_dh_N"/>
    <property type="match status" value="1"/>
</dbReference>
<dbReference type="PANTHER" id="PTHR21089:SF1">
    <property type="entry name" value="BIFUNCTIONAL 3-DEHYDROQUINATE DEHYDRATASE_SHIKIMATE DEHYDROGENASE, CHLOROPLASTIC"/>
    <property type="match status" value="1"/>
</dbReference>
<dbReference type="Proteomes" id="UP001363151">
    <property type="component" value="Unassembled WGS sequence"/>
</dbReference>
<evidence type="ECO:0000313" key="5">
    <source>
        <dbReference type="Proteomes" id="UP001363151"/>
    </source>
</evidence>
<dbReference type="InterPro" id="IPR001381">
    <property type="entry name" value="DHquinase_I"/>
</dbReference>
<dbReference type="InterPro" id="IPR046346">
    <property type="entry name" value="Aminoacid_DH-like_N_sf"/>
</dbReference>
<keyword evidence="1" id="KW-0732">Signal</keyword>